<organism evidence="4 5">
    <name type="scientific">Gallintestinimicrobium propionicum</name>
    <dbReference type="NCBI Taxonomy" id="2981770"/>
    <lineage>
        <taxon>Bacteria</taxon>
        <taxon>Bacillati</taxon>
        <taxon>Bacillota</taxon>
        <taxon>Clostridia</taxon>
        <taxon>Lachnospirales</taxon>
        <taxon>Lachnospiraceae</taxon>
        <taxon>Gallintestinimicrobium</taxon>
    </lineage>
</organism>
<name>A0AAE3AUR1_9FIRM</name>
<dbReference type="PROSITE" id="PS50977">
    <property type="entry name" value="HTH_TETR_2"/>
    <property type="match status" value="1"/>
</dbReference>
<accession>A0AAE3AUR1</accession>
<evidence type="ECO:0000256" key="2">
    <source>
        <dbReference type="PROSITE-ProRule" id="PRU00335"/>
    </source>
</evidence>
<dbReference type="InterPro" id="IPR009057">
    <property type="entry name" value="Homeodomain-like_sf"/>
</dbReference>
<comment type="caution">
    <text evidence="4">The sequence shown here is derived from an EMBL/GenBank/DDBJ whole genome shotgun (WGS) entry which is preliminary data.</text>
</comment>
<evidence type="ECO:0000313" key="5">
    <source>
        <dbReference type="Proteomes" id="UP001199355"/>
    </source>
</evidence>
<dbReference type="PANTHER" id="PTHR43479:SF7">
    <property type="entry name" value="TETR-FAMILY TRANSCRIPTIONAL REGULATOR"/>
    <property type="match status" value="1"/>
</dbReference>
<feature type="DNA-binding region" description="H-T-H motif" evidence="2">
    <location>
        <begin position="29"/>
        <end position="48"/>
    </location>
</feature>
<sequence>MDQREIKTKRAIKNAFLILRAQKPIEKITIRELAALAEISKATFYLHYQDIYDLSEQIGKEVLTNILNSISRPENVLEKPDVFTREITTGFFSQINLIQLLFSGSQAHILPDLVDSSIREYIYRLKPEYTDNMQFNIRLSMLIKGSFYAFYDNYHKYDNAALIDEICAFLGQCTR</sequence>
<dbReference type="GO" id="GO:0003677">
    <property type="term" value="F:DNA binding"/>
    <property type="evidence" value="ECO:0007669"/>
    <property type="project" value="UniProtKB-UniRule"/>
</dbReference>
<protein>
    <submittedName>
        <fullName evidence="4">TetR/AcrR family transcriptional regulator</fullName>
    </submittedName>
</protein>
<dbReference type="SUPFAM" id="SSF46689">
    <property type="entry name" value="Homeodomain-like"/>
    <property type="match status" value="1"/>
</dbReference>
<dbReference type="InterPro" id="IPR050624">
    <property type="entry name" value="HTH-type_Tx_Regulator"/>
</dbReference>
<feature type="domain" description="HTH tetR-type" evidence="3">
    <location>
        <begin position="6"/>
        <end position="66"/>
    </location>
</feature>
<evidence type="ECO:0000256" key="1">
    <source>
        <dbReference type="ARBA" id="ARBA00023125"/>
    </source>
</evidence>
<dbReference type="RefSeq" id="WP_308727995.1">
    <property type="nucleotide sequence ID" value="NZ_JAJEQF010000010.1"/>
</dbReference>
<gene>
    <name evidence="4" type="ORF">LKD45_05890</name>
</gene>
<dbReference type="EMBL" id="JAJEQF010000010">
    <property type="protein sequence ID" value="MCC2167231.1"/>
    <property type="molecule type" value="Genomic_DNA"/>
</dbReference>
<keyword evidence="5" id="KW-1185">Reference proteome</keyword>
<evidence type="ECO:0000313" key="4">
    <source>
        <dbReference type="EMBL" id="MCC2167231.1"/>
    </source>
</evidence>
<reference evidence="4 5" key="1">
    <citation type="submission" date="2021-10" db="EMBL/GenBank/DDBJ databases">
        <title>Anaerobic single-cell dispensing facilitates the cultivation of human gut bacteria.</title>
        <authorList>
            <person name="Afrizal A."/>
        </authorList>
    </citation>
    <scope>NUCLEOTIDE SEQUENCE [LARGE SCALE GENOMIC DNA]</scope>
    <source>
        <strain evidence="4 5">CLA-AA-H244</strain>
    </source>
</reference>
<dbReference type="Proteomes" id="UP001199355">
    <property type="component" value="Unassembled WGS sequence"/>
</dbReference>
<dbReference type="AlphaFoldDB" id="A0AAE3AUR1"/>
<dbReference type="PANTHER" id="PTHR43479">
    <property type="entry name" value="ACREF/ENVCD OPERON REPRESSOR-RELATED"/>
    <property type="match status" value="1"/>
</dbReference>
<dbReference type="Gene3D" id="1.10.357.10">
    <property type="entry name" value="Tetracycline Repressor, domain 2"/>
    <property type="match status" value="1"/>
</dbReference>
<proteinExistence type="predicted"/>
<keyword evidence="1 2" id="KW-0238">DNA-binding</keyword>
<dbReference type="InterPro" id="IPR001647">
    <property type="entry name" value="HTH_TetR"/>
</dbReference>
<evidence type="ECO:0000259" key="3">
    <source>
        <dbReference type="PROSITE" id="PS50977"/>
    </source>
</evidence>